<reference evidence="3" key="1">
    <citation type="submission" date="2016-05" db="EMBL/GenBank/DDBJ databases">
        <authorList>
            <person name="Baek K."/>
            <person name="Yang S.-J."/>
        </authorList>
    </citation>
    <scope>NUCLEOTIDE SEQUENCE [LARGE SCALE GENOMIC DNA]</scope>
    <source>
        <strain evidence="3">ST58-10</strain>
    </source>
</reference>
<dbReference type="NCBIfam" id="TIGR02584">
    <property type="entry name" value="cas_NE0113"/>
    <property type="match status" value="1"/>
</dbReference>
<proteinExistence type="predicted"/>
<dbReference type="Proteomes" id="UP000078070">
    <property type="component" value="Chromosome"/>
</dbReference>
<dbReference type="InterPro" id="IPR013413">
    <property type="entry name" value="CRISPR-assoc_prot_NE0113"/>
</dbReference>
<dbReference type="KEGG" id="mars:A8C75_06800"/>
<dbReference type="AlphaFoldDB" id="A0A1A9EX33"/>
<evidence type="ECO:0000259" key="1">
    <source>
        <dbReference type="Pfam" id="PF09623"/>
    </source>
</evidence>
<feature type="domain" description="CRISPR system ring nuclease SSO2081-like" evidence="1">
    <location>
        <begin position="2"/>
        <end position="204"/>
    </location>
</feature>
<dbReference type="CDD" id="cd09741">
    <property type="entry name" value="Csx1_III-U"/>
    <property type="match status" value="1"/>
</dbReference>
<gene>
    <name evidence="2" type="ORF">A8C75_06800</name>
</gene>
<dbReference type="EMBL" id="CP015839">
    <property type="protein sequence ID" value="ANG62228.1"/>
    <property type="molecule type" value="Genomic_DNA"/>
</dbReference>
<dbReference type="InterPro" id="IPR019092">
    <property type="entry name" value="SSO2081-like_dom"/>
</dbReference>
<name>A0A1A9EX33_9GAMM</name>
<protein>
    <submittedName>
        <fullName evidence="2">CRISPR-associated protein</fullName>
    </submittedName>
</protein>
<sequence>MSPAVITETLYAIARDGLRWPDRIKVITTTVGRDQLHDLQTTLDQLAADYGCTPLAPAQVEIDVVRGADGLEVSDARSLEDHEALGDFIMQCVRNLTDDPDRSVHASIAGGRKTMTFYLGYAMSLLGRPGDLLSHVLVSEPFESVKAFRYPTPYSQALTTFAGQTVDARDAQVVLADIPFIRMRDELPPLMLQLTESLSFRDLVSLINLGELEAHKRTLTLELPADMAELRVLDGAGTLLRRIELGMLDYAFYRMVLRQYLAGEELVRRPALGDTDLLVLLCEEALRLQGEIPGKDQTPTELLGQLEDAEGPYRLRDSTLNSLRTNALTGTFFDTRCNSIKSALESVLPRKLCRWLTLCSVSDEDGDLANFYQAWGSGSKGGGYGIPLAASSIILHD</sequence>
<evidence type="ECO:0000313" key="3">
    <source>
        <dbReference type="Proteomes" id="UP000078070"/>
    </source>
</evidence>
<dbReference type="Pfam" id="PF09623">
    <property type="entry name" value="Cas_NE0113"/>
    <property type="match status" value="1"/>
</dbReference>
<accession>A0A1A9EX33</accession>
<evidence type="ECO:0000313" key="2">
    <source>
        <dbReference type="EMBL" id="ANG62228.1"/>
    </source>
</evidence>
<keyword evidence="3" id="KW-1185">Reference proteome</keyword>
<reference evidence="2 3" key="2">
    <citation type="journal article" date="2018" name="Int. J. Syst. Evol. Microbiol.">
        <title>Marinobacterium aestuarii sp. nov., a benzene-degrading marine bacterium isolated from estuary sediment.</title>
        <authorList>
            <person name="Bae S.S."/>
            <person name="Jung J."/>
            <person name="Chung D."/>
            <person name="Baek K."/>
        </authorList>
    </citation>
    <scope>NUCLEOTIDE SEQUENCE [LARGE SCALE GENOMIC DNA]</scope>
    <source>
        <strain evidence="2 3">ST58-10</strain>
    </source>
</reference>
<organism evidence="2 3">
    <name type="scientific">Marinobacterium aestuarii</name>
    <dbReference type="NCBI Taxonomy" id="1821621"/>
    <lineage>
        <taxon>Bacteria</taxon>
        <taxon>Pseudomonadati</taxon>
        <taxon>Pseudomonadota</taxon>
        <taxon>Gammaproteobacteria</taxon>
        <taxon>Oceanospirillales</taxon>
        <taxon>Oceanospirillaceae</taxon>
        <taxon>Marinobacterium</taxon>
    </lineage>
</organism>
<dbReference type="STRING" id="1821621.A8C75_06800"/>